<keyword evidence="1" id="KW-0812">Transmembrane</keyword>
<reference evidence="2" key="1">
    <citation type="submission" date="2021-10" db="EMBL/GenBank/DDBJ databases">
        <title>Tropical sea cucumber genome reveals ecological adaptation and Cuvierian tubules defense mechanism.</title>
        <authorList>
            <person name="Chen T."/>
        </authorList>
    </citation>
    <scope>NUCLEOTIDE SEQUENCE</scope>
    <source>
        <strain evidence="2">Nanhai2018</strain>
        <tissue evidence="2">Muscle</tissue>
    </source>
</reference>
<comment type="caution">
    <text evidence="2">The sequence shown here is derived from an EMBL/GenBank/DDBJ whole genome shotgun (WGS) entry which is preliminary data.</text>
</comment>
<proteinExistence type="predicted"/>
<evidence type="ECO:0000313" key="2">
    <source>
        <dbReference type="EMBL" id="KAJ8043163.1"/>
    </source>
</evidence>
<evidence type="ECO:0000313" key="3">
    <source>
        <dbReference type="Proteomes" id="UP001152320"/>
    </source>
</evidence>
<organism evidence="2 3">
    <name type="scientific">Holothuria leucospilota</name>
    <name type="common">Black long sea cucumber</name>
    <name type="synonym">Mertensiothuria leucospilota</name>
    <dbReference type="NCBI Taxonomy" id="206669"/>
    <lineage>
        <taxon>Eukaryota</taxon>
        <taxon>Metazoa</taxon>
        <taxon>Echinodermata</taxon>
        <taxon>Eleutherozoa</taxon>
        <taxon>Echinozoa</taxon>
        <taxon>Holothuroidea</taxon>
        <taxon>Aspidochirotacea</taxon>
        <taxon>Aspidochirotida</taxon>
        <taxon>Holothuriidae</taxon>
        <taxon>Holothuria</taxon>
    </lineage>
</organism>
<feature type="transmembrane region" description="Helical" evidence="1">
    <location>
        <begin position="21"/>
        <end position="40"/>
    </location>
</feature>
<keyword evidence="1" id="KW-0472">Membrane</keyword>
<dbReference type="Proteomes" id="UP001152320">
    <property type="component" value="Chromosome 4"/>
</dbReference>
<evidence type="ECO:0000256" key="1">
    <source>
        <dbReference type="SAM" id="Phobius"/>
    </source>
</evidence>
<dbReference type="AlphaFoldDB" id="A0A9Q1CEC1"/>
<keyword evidence="1" id="KW-1133">Transmembrane helix</keyword>
<name>A0A9Q1CEC1_HOLLE</name>
<sequence length="247" mass="26589">MTQIVGSNKHTQTSANIVKMRGSYLMLMLMIVFGLAKQGFSQRCGLFDERTEQCISLPTSTLCGMPPVTFEQTRQAAAAAETIEAIRQIGGPIVEGSPEAAQLGISVENPIIDLTFTQENFYRRCQNANLLTPDSGNVTEEGQEFIPFRRKRQAQSNSCCSPSPNTVRVVASVDRNGRPVQLVQPQGLAQLFQDTTNCPSATCTGQIACGPVTTLVPAEVMVLQPPGLTRINIEINICGAVTTVTVG</sequence>
<protein>
    <submittedName>
        <fullName evidence="2">Uncharacterized protein</fullName>
    </submittedName>
</protein>
<dbReference type="EMBL" id="JAIZAY010000004">
    <property type="protein sequence ID" value="KAJ8043163.1"/>
    <property type="molecule type" value="Genomic_DNA"/>
</dbReference>
<gene>
    <name evidence="2" type="ORF">HOLleu_10135</name>
</gene>
<accession>A0A9Q1CEC1</accession>
<keyword evidence="3" id="KW-1185">Reference proteome</keyword>